<comment type="caution">
    <text evidence="1">The sequence shown here is derived from an EMBL/GenBank/DDBJ whole genome shotgun (WGS) entry which is preliminary data.</text>
</comment>
<protein>
    <submittedName>
        <fullName evidence="1">Uncharacterized protein</fullName>
    </submittedName>
</protein>
<reference evidence="1 2" key="1">
    <citation type="journal article" date="2017" name="Front. Microbiol.">
        <title>Comparative Genomic Analysis of the Class Epsilonproteobacteria and Proposed Reclassification to Epsilonbacteraeota (phyl. nov.).</title>
        <authorList>
            <person name="Waite D.W."/>
            <person name="Vanwonterghem I."/>
            <person name="Rinke C."/>
            <person name="Parks D.H."/>
            <person name="Zhang Y."/>
            <person name="Takai K."/>
            <person name="Sievert S.M."/>
            <person name="Simon J."/>
            <person name="Campbell B.J."/>
            <person name="Hanson T.E."/>
            <person name="Woyke T."/>
            <person name="Klotz M.G."/>
            <person name="Hugenholtz P."/>
        </authorList>
    </citation>
    <scope>NUCLEOTIDE SEQUENCE [LARGE SCALE GENOMIC DNA]</scope>
    <source>
        <strain evidence="1">UBA12443</strain>
    </source>
</reference>
<dbReference type="AlphaFoldDB" id="A0A2D3WA89"/>
<evidence type="ECO:0000313" key="2">
    <source>
        <dbReference type="Proteomes" id="UP000228859"/>
    </source>
</evidence>
<dbReference type="RefSeq" id="WP_294896816.1">
    <property type="nucleotide sequence ID" value="NZ_DLUI01000100.1"/>
</dbReference>
<dbReference type="Proteomes" id="UP000228859">
    <property type="component" value="Unassembled WGS sequence"/>
</dbReference>
<evidence type="ECO:0000313" key="1">
    <source>
        <dbReference type="EMBL" id="DAB38242.1"/>
    </source>
</evidence>
<accession>A0A2D3WA89</accession>
<name>A0A2D3WA89_9BACT</name>
<organism evidence="1 2">
    <name type="scientific">Sulfuricurvum kujiense</name>
    <dbReference type="NCBI Taxonomy" id="148813"/>
    <lineage>
        <taxon>Bacteria</taxon>
        <taxon>Pseudomonadati</taxon>
        <taxon>Campylobacterota</taxon>
        <taxon>Epsilonproteobacteria</taxon>
        <taxon>Campylobacterales</taxon>
        <taxon>Sulfurimonadaceae</taxon>
        <taxon>Sulfuricurvum</taxon>
    </lineage>
</organism>
<dbReference type="EMBL" id="DLUI01000100">
    <property type="protein sequence ID" value="DAB38242.1"/>
    <property type="molecule type" value="Genomic_DNA"/>
</dbReference>
<proteinExistence type="predicted"/>
<sequence>MKELSATDLKFAFEQDIRMALYTLDRYNIEANLALVACDDYDIDKAHLMESVRQSDVIKKVNDHYIAVLFTFVDHIGAGRALEKLVNLYEEFHLKGSLIILKKGETVEEVCDRLLKANHIIHQDPNTKIFNEFEYASTL</sequence>
<gene>
    <name evidence="1" type="ORF">CFH83_07040</name>
</gene>